<keyword evidence="8 13" id="KW-1133">Transmembrane helix</keyword>
<feature type="domain" description="Cadherin" evidence="15">
    <location>
        <begin position="539"/>
        <end position="640"/>
    </location>
</feature>
<dbReference type="OrthoDB" id="6252479at2759"/>
<dbReference type="InterPro" id="IPR050174">
    <property type="entry name" value="Protocadherin/Cadherin-CA"/>
</dbReference>
<accession>A0A9D3PG20</accession>
<dbReference type="GO" id="GO:0005509">
    <property type="term" value="F:calcium ion binding"/>
    <property type="evidence" value="ECO:0007669"/>
    <property type="project" value="UniProtKB-UniRule"/>
</dbReference>
<evidence type="ECO:0000256" key="1">
    <source>
        <dbReference type="ARBA" id="ARBA00004251"/>
    </source>
</evidence>
<feature type="compositionally biased region" description="Basic and acidic residues" evidence="12">
    <location>
        <begin position="808"/>
        <end position="820"/>
    </location>
</feature>
<feature type="domain" description="Cadherin" evidence="15">
    <location>
        <begin position="257"/>
        <end position="314"/>
    </location>
</feature>
<evidence type="ECO:0000313" key="16">
    <source>
        <dbReference type="EMBL" id="KAG7458443.1"/>
    </source>
</evidence>
<dbReference type="PRINTS" id="PR00205">
    <property type="entry name" value="CADHERIN"/>
</dbReference>
<comment type="caution">
    <text evidence="16">The sequence shown here is derived from an EMBL/GenBank/DDBJ whole genome shotgun (WGS) entry which is preliminary data.</text>
</comment>
<sequence length="1076" mass="115369">MRRSGAAALLRCSLLALLLTQPAAEQLLRYRAAEEGPPDLPVGNVAADLGIPVGSGEVTFSLESGLDYLKIDNMTGELSTNGRRIDREKLEQCQMIFDEKECFIDFEVSVIGPAQSWVDLFEGRVIILDINDNTPSFPSPVLSLSVEENRPIGTLYLLPTATDRDFGRNGVADTPEGGKQPQLIVKGDLDRERRDAYELTLRVRDGGDPPRSSQATLRVTITDVNDNSPAFERELYEAELAENSAPGTPVLQVRARDADAGPNGQLDVLQRVDREELSRLRVTVTARDRGTPPRAAAATVILSIRDRNDNPPLIAVRKIGRIPLREGVALVPEGVAVDTPVALVQVSDRDQGENGAVTCTVAGDAPFQLKPAGDFDAEQNRRKYFLHTAAPLDYEATQLYSVLIIAVDSGSPSLSSNSTLQVRVADVNDHAPAFLHSVLEVSVPENNAPGEVVACLQALDADSGKNAEISYSLDASVKGIFSIDSSSGDLSVVNALDREEAQRFQFKVLAKDKGVPPLQASATVLLHVLDRNDNAPVFLQDTFTFHMKENLPGNSPVGMVTAMDVDEGQNGEISLFIREEEEGDFFISNETIFSRMPLDREERESYVFVVMAVDGGNPPRSASVTVSLFVTDENDNAPAVTFPSNGSYTLLPLSSAVGTVVRTVVARDADAGANAELSFRLVGGNPFQLFEVEAAGGAVWLARPLEPRHRGLHRLVVRVTDGGSPPRCCTALLHVYVNHTLSNGSAVAAAVARSLGAPLWRDVAGDVELGLAAHRLSVAVGALAGAVTVLLLILLVVMVRSCMPKSKKAYEAGRAEPPQRDRKRAGRGRGAGGGRRTERPSAAQYRAVSGGPASPDLARHYQHSAPLPCVLLHPHSPPAGETQHQAVQQLPPANTFVGTAGPVPMVTEHSDQTSNKYSKEPLRRVTFSVMGPSQDHGGHDSGLEDSDSPGSQSCGPEAPPEESQERSSPEGSVGEAEHRQSDSRPLPDVTLTGKSTGPCNQLHHTAPCWSPMRTSPGCLSRAGHTHSLLSRKMTSSSYDTFSRLGLGACPEDAPPTRPGGYRAASCHTLSRREVYL</sequence>
<dbReference type="InterPro" id="IPR013164">
    <property type="entry name" value="Cadherin_N"/>
</dbReference>
<evidence type="ECO:0000256" key="14">
    <source>
        <dbReference type="SAM" id="SignalP"/>
    </source>
</evidence>
<feature type="transmembrane region" description="Helical" evidence="13">
    <location>
        <begin position="776"/>
        <end position="799"/>
    </location>
</feature>
<reference evidence="16" key="1">
    <citation type="submission" date="2021-01" db="EMBL/GenBank/DDBJ databases">
        <authorList>
            <person name="Zahm M."/>
            <person name="Roques C."/>
            <person name="Cabau C."/>
            <person name="Klopp C."/>
            <person name="Donnadieu C."/>
            <person name="Jouanno E."/>
            <person name="Lampietro C."/>
            <person name="Louis A."/>
            <person name="Herpin A."/>
            <person name="Echchiki A."/>
            <person name="Berthelot C."/>
            <person name="Parey E."/>
            <person name="Roest-Crollius H."/>
            <person name="Braasch I."/>
            <person name="Postlethwait J."/>
            <person name="Bobe J."/>
            <person name="Montfort J."/>
            <person name="Bouchez O."/>
            <person name="Begum T."/>
            <person name="Mejri S."/>
            <person name="Adams A."/>
            <person name="Chen W.-J."/>
            <person name="Guiguen Y."/>
        </authorList>
    </citation>
    <scope>NUCLEOTIDE SEQUENCE</scope>
    <source>
        <strain evidence="16">YG-15Mar2019-1</strain>
        <tissue evidence="16">Brain</tissue>
    </source>
</reference>
<dbReference type="SMART" id="SM00112">
    <property type="entry name" value="CA"/>
    <property type="match status" value="7"/>
</dbReference>
<dbReference type="FunFam" id="2.60.40.60:FF:000028">
    <property type="entry name" value="Protocadherin 1"/>
    <property type="match status" value="1"/>
</dbReference>
<evidence type="ECO:0000256" key="11">
    <source>
        <dbReference type="PROSITE-ProRule" id="PRU00043"/>
    </source>
</evidence>
<feature type="domain" description="Cadherin" evidence="15">
    <location>
        <begin position="47"/>
        <end position="137"/>
    </location>
</feature>
<evidence type="ECO:0000256" key="9">
    <source>
        <dbReference type="ARBA" id="ARBA00023136"/>
    </source>
</evidence>
<dbReference type="PANTHER" id="PTHR24028">
    <property type="entry name" value="CADHERIN-87A"/>
    <property type="match status" value="1"/>
</dbReference>
<evidence type="ECO:0000256" key="7">
    <source>
        <dbReference type="ARBA" id="ARBA00022889"/>
    </source>
</evidence>
<keyword evidence="3 13" id="KW-0812">Transmembrane</keyword>
<keyword evidence="7" id="KW-0130">Cell adhesion</keyword>
<keyword evidence="9 13" id="KW-0472">Membrane</keyword>
<dbReference type="Pfam" id="PF08266">
    <property type="entry name" value="Cadherin_2"/>
    <property type="match status" value="1"/>
</dbReference>
<dbReference type="EMBL" id="JAFDVH010000020">
    <property type="protein sequence ID" value="KAG7458443.1"/>
    <property type="molecule type" value="Genomic_DNA"/>
</dbReference>
<dbReference type="GO" id="GO:0007156">
    <property type="term" value="P:homophilic cell adhesion via plasma membrane adhesion molecules"/>
    <property type="evidence" value="ECO:0007669"/>
    <property type="project" value="InterPro"/>
</dbReference>
<evidence type="ECO:0000256" key="4">
    <source>
        <dbReference type="ARBA" id="ARBA00022729"/>
    </source>
</evidence>
<evidence type="ECO:0000259" key="15">
    <source>
        <dbReference type="PROSITE" id="PS50268"/>
    </source>
</evidence>
<dbReference type="PROSITE" id="PS50268">
    <property type="entry name" value="CADHERIN_2"/>
    <property type="match status" value="7"/>
</dbReference>
<feature type="region of interest" description="Disordered" evidence="12">
    <location>
        <begin position="900"/>
        <end position="1000"/>
    </location>
</feature>
<feature type="domain" description="Cadherin" evidence="15">
    <location>
        <begin position="138"/>
        <end position="231"/>
    </location>
</feature>
<dbReference type="CDD" id="cd11304">
    <property type="entry name" value="Cadherin_repeat"/>
    <property type="match status" value="7"/>
</dbReference>
<evidence type="ECO:0000256" key="3">
    <source>
        <dbReference type="ARBA" id="ARBA00022692"/>
    </source>
</evidence>
<comment type="subcellular location">
    <subcellularLocation>
        <location evidence="1">Cell membrane</location>
        <topology evidence="1">Single-pass type I membrane protein</topology>
    </subcellularLocation>
</comment>
<keyword evidence="2" id="KW-1003">Cell membrane</keyword>
<gene>
    <name evidence="16" type="ORF">MATL_G00220290</name>
</gene>
<keyword evidence="4 14" id="KW-0732">Signal</keyword>
<dbReference type="InterPro" id="IPR002126">
    <property type="entry name" value="Cadherin-like_dom"/>
</dbReference>
<feature type="domain" description="Cadherin" evidence="15">
    <location>
        <begin position="654"/>
        <end position="760"/>
    </location>
</feature>
<feature type="signal peptide" evidence="14">
    <location>
        <begin position="1"/>
        <end position="24"/>
    </location>
</feature>
<dbReference type="Gene3D" id="2.60.40.60">
    <property type="entry name" value="Cadherins"/>
    <property type="match status" value="8"/>
</dbReference>
<dbReference type="PROSITE" id="PS00232">
    <property type="entry name" value="CADHERIN_1"/>
    <property type="match status" value="4"/>
</dbReference>
<keyword evidence="6 11" id="KW-0106">Calcium</keyword>
<evidence type="ECO:0000256" key="13">
    <source>
        <dbReference type="SAM" id="Phobius"/>
    </source>
</evidence>
<keyword evidence="10" id="KW-0325">Glycoprotein</keyword>
<dbReference type="SUPFAM" id="SSF49313">
    <property type="entry name" value="Cadherin-like"/>
    <property type="match status" value="7"/>
</dbReference>
<name>A0A9D3PG20_MEGAT</name>
<evidence type="ECO:0000256" key="2">
    <source>
        <dbReference type="ARBA" id="ARBA00022475"/>
    </source>
</evidence>
<feature type="domain" description="Cadherin" evidence="15">
    <location>
        <begin position="331"/>
        <end position="434"/>
    </location>
</feature>
<feature type="chain" id="PRO_5038691248" description="Cadherin domain-containing protein" evidence="14">
    <location>
        <begin position="25"/>
        <end position="1076"/>
    </location>
</feature>
<dbReference type="Pfam" id="PF08374">
    <property type="entry name" value="Protocadherin"/>
    <property type="match status" value="2"/>
</dbReference>
<keyword evidence="17" id="KW-1185">Reference proteome</keyword>
<organism evidence="16 17">
    <name type="scientific">Megalops atlanticus</name>
    <name type="common">Tarpon</name>
    <name type="synonym">Clupea gigantea</name>
    <dbReference type="NCBI Taxonomy" id="7932"/>
    <lineage>
        <taxon>Eukaryota</taxon>
        <taxon>Metazoa</taxon>
        <taxon>Chordata</taxon>
        <taxon>Craniata</taxon>
        <taxon>Vertebrata</taxon>
        <taxon>Euteleostomi</taxon>
        <taxon>Actinopterygii</taxon>
        <taxon>Neopterygii</taxon>
        <taxon>Teleostei</taxon>
        <taxon>Elopiformes</taxon>
        <taxon>Megalopidae</taxon>
        <taxon>Megalops</taxon>
    </lineage>
</organism>
<evidence type="ECO:0000256" key="12">
    <source>
        <dbReference type="SAM" id="MobiDB-lite"/>
    </source>
</evidence>
<dbReference type="AlphaFoldDB" id="A0A9D3PG20"/>
<protein>
    <recommendedName>
        <fullName evidence="15">Cadherin domain-containing protein</fullName>
    </recommendedName>
</protein>
<feature type="domain" description="Cadherin" evidence="15">
    <location>
        <begin position="435"/>
        <end position="538"/>
    </location>
</feature>
<dbReference type="GO" id="GO:0005886">
    <property type="term" value="C:plasma membrane"/>
    <property type="evidence" value="ECO:0007669"/>
    <property type="project" value="UniProtKB-SubCell"/>
</dbReference>
<dbReference type="InterPro" id="IPR013585">
    <property type="entry name" value="Protocadherin"/>
</dbReference>
<dbReference type="PANTHER" id="PTHR24028:SF261">
    <property type="entry name" value="PROTOCADHERIN 7A"/>
    <property type="match status" value="1"/>
</dbReference>
<dbReference type="FunFam" id="2.60.40.60:FF:000020">
    <property type="entry name" value="Dachsous cadherin-related 1b"/>
    <property type="match status" value="1"/>
</dbReference>
<proteinExistence type="predicted"/>
<evidence type="ECO:0000256" key="10">
    <source>
        <dbReference type="ARBA" id="ARBA00023180"/>
    </source>
</evidence>
<dbReference type="InterPro" id="IPR015919">
    <property type="entry name" value="Cadherin-like_sf"/>
</dbReference>
<dbReference type="GO" id="GO:0009653">
    <property type="term" value="P:anatomical structure morphogenesis"/>
    <property type="evidence" value="ECO:0007669"/>
    <property type="project" value="UniProtKB-ARBA"/>
</dbReference>
<evidence type="ECO:0000256" key="6">
    <source>
        <dbReference type="ARBA" id="ARBA00022837"/>
    </source>
</evidence>
<dbReference type="InterPro" id="IPR020894">
    <property type="entry name" value="Cadherin_CS"/>
</dbReference>
<evidence type="ECO:0000256" key="5">
    <source>
        <dbReference type="ARBA" id="ARBA00022737"/>
    </source>
</evidence>
<evidence type="ECO:0000313" key="17">
    <source>
        <dbReference type="Proteomes" id="UP001046870"/>
    </source>
</evidence>
<dbReference type="FunFam" id="2.60.40.60:FF:000016">
    <property type="entry name" value="Protocadherin 9"/>
    <property type="match status" value="1"/>
</dbReference>
<dbReference type="FunFam" id="2.60.40.60:FF:000043">
    <property type="entry name" value="Protocadherin 1"/>
    <property type="match status" value="1"/>
</dbReference>
<feature type="region of interest" description="Disordered" evidence="12">
    <location>
        <begin position="807"/>
        <end position="860"/>
    </location>
</feature>
<evidence type="ECO:0000256" key="8">
    <source>
        <dbReference type="ARBA" id="ARBA00022989"/>
    </source>
</evidence>
<dbReference type="Proteomes" id="UP001046870">
    <property type="component" value="Chromosome 20"/>
</dbReference>
<keyword evidence="5" id="KW-0677">Repeat</keyword>
<dbReference type="Pfam" id="PF00028">
    <property type="entry name" value="Cadherin"/>
    <property type="match status" value="5"/>
</dbReference>